<evidence type="ECO:0000313" key="7">
    <source>
        <dbReference type="Proteomes" id="UP000324800"/>
    </source>
</evidence>
<dbReference type="GO" id="GO:0007030">
    <property type="term" value="P:Golgi organization"/>
    <property type="evidence" value="ECO:0007669"/>
    <property type="project" value="TreeGrafter"/>
</dbReference>
<organism evidence="6 7">
    <name type="scientific">Streblomastix strix</name>
    <dbReference type="NCBI Taxonomy" id="222440"/>
    <lineage>
        <taxon>Eukaryota</taxon>
        <taxon>Metamonada</taxon>
        <taxon>Preaxostyla</taxon>
        <taxon>Oxymonadida</taxon>
        <taxon>Streblomastigidae</taxon>
        <taxon>Streblomastix</taxon>
    </lineage>
</organism>
<reference evidence="6 7" key="1">
    <citation type="submission" date="2019-03" db="EMBL/GenBank/DDBJ databases">
        <title>Single cell metagenomics reveals metabolic interactions within the superorganism composed of flagellate Streblomastix strix and complex community of Bacteroidetes bacteria on its surface.</title>
        <authorList>
            <person name="Treitli S.C."/>
            <person name="Kolisko M."/>
            <person name="Husnik F."/>
            <person name="Keeling P."/>
            <person name="Hampl V."/>
        </authorList>
    </citation>
    <scope>NUCLEOTIDE SEQUENCE [LARGE SCALE GENOMIC DNA]</scope>
    <source>
        <strain evidence="6">ST1C</strain>
    </source>
</reference>
<feature type="coiled-coil region" evidence="4">
    <location>
        <begin position="118"/>
        <end position="183"/>
    </location>
</feature>
<name>A0A5J4VF14_9EUKA</name>
<dbReference type="Pfam" id="PF10375">
    <property type="entry name" value="GRAB"/>
    <property type="match status" value="1"/>
</dbReference>
<gene>
    <name evidence="6" type="ORF">EZS28_023420</name>
</gene>
<comment type="subcellular location">
    <subcellularLocation>
        <location evidence="1">Golgi apparatus</location>
    </subcellularLocation>
</comment>
<feature type="domain" description="GRIP-related Arf-binding" evidence="5">
    <location>
        <begin position="192"/>
        <end position="234"/>
    </location>
</feature>
<accession>A0A5J4VF14</accession>
<evidence type="ECO:0000259" key="5">
    <source>
        <dbReference type="Pfam" id="PF10375"/>
    </source>
</evidence>
<proteinExistence type="predicted"/>
<comment type="caution">
    <text evidence="6">The sequence shown here is derived from an EMBL/GenBank/DDBJ whole genome shotgun (WGS) entry which is preliminary data.</text>
</comment>
<dbReference type="Proteomes" id="UP000324800">
    <property type="component" value="Unassembled WGS sequence"/>
</dbReference>
<evidence type="ECO:0000256" key="2">
    <source>
        <dbReference type="ARBA" id="ARBA00023034"/>
    </source>
</evidence>
<evidence type="ECO:0000256" key="1">
    <source>
        <dbReference type="ARBA" id="ARBA00004555"/>
    </source>
</evidence>
<dbReference type="GO" id="GO:0005794">
    <property type="term" value="C:Golgi apparatus"/>
    <property type="evidence" value="ECO:0007669"/>
    <property type="project" value="UniProtKB-SubCell"/>
</dbReference>
<dbReference type="EMBL" id="SNRW01007552">
    <property type="protein sequence ID" value="KAA6381055.1"/>
    <property type="molecule type" value="Genomic_DNA"/>
</dbReference>
<dbReference type="AlphaFoldDB" id="A0A5J4VF14"/>
<dbReference type="PANTHER" id="PTHR18921:SF2">
    <property type="entry name" value="THYROID RECEPTOR-INTERACTING PROTEIN 11"/>
    <property type="match status" value="1"/>
</dbReference>
<keyword evidence="2" id="KW-0333">Golgi apparatus</keyword>
<dbReference type="OrthoDB" id="425925at2759"/>
<keyword evidence="3 4" id="KW-0175">Coiled coil</keyword>
<dbReference type="GO" id="GO:0006888">
    <property type="term" value="P:endoplasmic reticulum to Golgi vesicle-mediated transport"/>
    <property type="evidence" value="ECO:0007669"/>
    <property type="project" value="TreeGrafter"/>
</dbReference>
<dbReference type="InterPro" id="IPR019459">
    <property type="entry name" value="GRAB"/>
</dbReference>
<sequence>MNKHLILLEAENTKYKVQIESLNNELIEMKKMNEQLIQKQEINEQQINKVNQEISDLRLEVEKSNLEKEQQQLEIKRLTYETTETNRVCVSLQQLLEKTRKDADDQIRNTKVESKREIEVKQRQLEDSLSSIKRMNDQIMALQIEASQSQHLREILIKREQEISKAEERALFLEHELSRASALSDEKDENVQGTIDKNVVTSLILSYFCRPTAAQQTLQIMSRMLGWNEEQRKKVGIQRNNNIERSKSQNKFITQQEIKEANEKEKDINFIENKDSDDINTPTEERKAQFINKPNQHKSIHINFDDFDSTNTSGVQSAQFFDNSEIK</sequence>
<evidence type="ECO:0000256" key="4">
    <source>
        <dbReference type="SAM" id="Coils"/>
    </source>
</evidence>
<evidence type="ECO:0000256" key="3">
    <source>
        <dbReference type="ARBA" id="ARBA00023054"/>
    </source>
</evidence>
<protein>
    <recommendedName>
        <fullName evidence="5">GRIP-related Arf-binding domain-containing protein</fullName>
    </recommendedName>
</protein>
<feature type="coiled-coil region" evidence="4">
    <location>
        <begin position="5"/>
        <end position="86"/>
    </location>
</feature>
<evidence type="ECO:0000313" key="6">
    <source>
        <dbReference type="EMBL" id="KAA6381055.1"/>
    </source>
</evidence>
<dbReference type="PANTHER" id="PTHR18921">
    <property type="entry name" value="MYOSIN HEAVY CHAIN - RELATED"/>
    <property type="match status" value="1"/>
</dbReference>
<dbReference type="GO" id="GO:0031267">
    <property type="term" value="F:small GTPase binding"/>
    <property type="evidence" value="ECO:0007669"/>
    <property type="project" value="TreeGrafter"/>
</dbReference>